<proteinExistence type="predicted"/>
<evidence type="ECO:0000313" key="1">
    <source>
        <dbReference type="EMBL" id="JAC59352.1"/>
    </source>
</evidence>
<reference evidence="1" key="1">
    <citation type="submission" date="2014-05" db="EMBL/GenBank/DDBJ databases">
        <title>The transcriptome of the halophilic microalga Tetraselmis sp. GSL018 isolated from the Great Salt Lake, Utah.</title>
        <authorList>
            <person name="Jinkerson R.E."/>
            <person name="D'Adamo S."/>
            <person name="Posewitz M.C."/>
        </authorList>
    </citation>
    <scope>NUCLEOTIDE SEQUENCE</scope>
    <source>
        <strain evidence="1">GSL018</strain>
    </source>
</reference>
<gene>
    <name evidence="1" type="ORF">TSPGSL018_31582</name>
</gene>
<protein>
    <submittedName>
        <fullName evidence="1">Uncharacterized protein</fullName>
    </submittedName>
</protein>
<dbReference type="AlphaFoldDB" id="A0A061QG20"/>
<dbReference type="EMBL" id="GBEZ01028033">
    <property type="protein sequence ID" value="JAC59352.1"/>
    <property type="molecule type" value="Transcribed_RNA"/>
</dbReference>
<accession>A0A061QG20</accession>
<sequence>HAHQRRELHLTWIRVGIVIQPLGDTEKKAANRWKVC</sequence>
<feature type="non-terminal residue" evidence="1">
    <location>
        <position position="1"/>
    </location>
</feature>
<name>A0A061QG20_9CHLO</name>
<organism evidence="1">
    <name type="scientific">Tetraselmis sp. GSL018</name>
    <dbReference type="NCBI Taxonomy" id="582737"/>
    <lineage>
        <taxon>Eukaryota</taxon>
        <taxon>Viridiplantae</taxon>
        <taxon>Chlorophyta</taxon>
        <taxon>core chlorophytes</taxon>
        <taxon>Chlorodendrophyceae</taxon>
        <taxon>Chlorodendrales</taxon>
        <taxon>Chlorodendraceae</taxon>
        <taxon>Tetraselmis</taxon>
    </lineage>
</organism>